<accession>A0A540VH49</accession>
<dbReference type="Proteomes" id="UP000317371">
    <property type="component" value="Unassembled WGS sequence"/>
</dbReference>
<comment type="caution">
    <text evidence="1">The sequence shown here is derived from an EMBL/GenBank/DDBJ whole genome shotgun (WGS) entry which is preliminary data.</text>
</comment>
<dbReference type="RefSeq" id="WP_141609653.1">
    <property type="nucleotide sequence ID" value="NZ_VIGC02000009.1"/>
</dbReference>
<name>A0A540VH49_9CHLR</name>
<sequence length="321" mass="34632">MGNSALTRLLLGLVLVVVVFAALVGLGNQWRSQATGEAGSPLALPVGIVPGASTSPLALASPLPSPPVSPLPAAVSPLPTPAGAVSGAGTPVYGYRVVNVYPHDPNAFTQGLVFFDGFLYEGTGLRGRSSLRKVELESGQVLQQVDLPDQYFGEGIALWEDRIFQLTWQARVGFVYDRESFSLLEEFAYATEGWGLTQDGTHLIMSDGTANLYFLEPTTLEVVRQVEVRDGAQPVTRLNELEYVEGEIYANIWQTDRIARIDPASGQVVAWVDLAGLLPPADRGQPVDVLNGIAYDSEAKRLFVTGKLWPKLFEIELIPPG</sequence>
<dbReference type="InterPro" id="IPR011044">
    <property type="entry name" value="Quino_amine_DH_bsu"/>
</dbReference>
<dbReference type="Gene3D" id="2.130.10.10">
    <property type="entry name" value="YVTN repeat-like/Quinoprotein amine dehydrogenase"/>
    <property type="match status" value="1"/>
</dbReference>
<reference evidence="1 2" key="1">
    <citation type="submission" date="2019-06" db="EMBL/GenBank/DDBJ databases">
        <title>Genome sequence of Litorilinea aerophila BAA-2444.</title>
        <authorList>
            <person name="Maclea K.S."/>
            <person name="Maurais E.G."/>
            <person name="Iannazzi L.C."/>
        </authorList>
    </citation>
    <scope>NUCLEOTIDE SEQUENCE [LARGE SCALE GENOMIC DNA]</scope>
    <source>
        <strain evidence="1 2">ATCC BAA-2444</strain>
    </source>
</reference>
<dbReference type="EMBL" id="VIGC01000009">
    <property type="protein sequence ID" value="TQE96100.1"/>
    <property type="molecule type" value="Genomic_DNA"/>
</dbReference>
<protein>
    <submittedName>
        <fullName evidence="1">Glutaminyl-peptide cyclotransferase</fullName>
    </submittedName>
</protein>
<dbReference type="SUPFAM" id="SSF50969">
    <property type="entry name" value="YVTN repeat-like/Quinoprotein amine dehydrogenase"/>
    <property type="match status" value="1"/>
</dbReference>
<dbReference type="OrthoDB" id="9783700at2"/>
<keyword evidence="1" id="KW-0808">Transferase</keyword>
<dbReference type="InterPro" id="IPR007788">
    <property type="entry name" value="QCT"/>
</dbReference>
<proteinExistence type="predicted"/>
<evidence type="ECO:0000313" key="2">
    <source>
        <dbReference type="Proteomes" id="UP000317371"/>
    </source>
</evidence>
<dbReference type="InterPro" id="IPR015943">
    <property type="entry name" value="WD40/YVTN_repeat-like_dom_sf"/>
</dbReference>
<dbReference type="PANTHER" id="PTHR31270:SF1">
    <property type="entry name" value="GLUTAMINYL-PEPTIDE CYCLOTRANSFERASE"/>
    <property type="match status" value="1"/>
</dbReference>
<dbReference type="InParanoid" id="A0A540VH49"/>
<dbReference type="PANTHER" id="PTHR31270">
    <property type="entry name" value="GLUTAMINYL-PEPTIDE CYCLOTRANSFERASE"/>
    <property type="match status" value="1"/>
</dbReference>
<gene>
    <name evidence="1" type="ORF">FKZ61_08395</name>
</gene>
<dbReference type="AlphaFoldDB" id="A0A540VH49"/>
<keyword evidence="2" id="KW-1185">Reference proteome</keyword>
<organism evidence="1 2">
    <name type="scientific">Litorilinea aerophila</name>
    <dbReference type="NCBI Taxonomy" id="1204385"/>
    <lineage>
        <taxon>Bacteria</taxon>
        <taxon>Bacillati</taxon>
        <taxon>Chloroflexota</taxon>
        <taxon>Caldilineae</taxon>
        <taxon>Caldilineales</taxon>
        <taxon>Caldilineaceae</taxon>
        <taxon>Litorilinea</taxon>
    </lineage>
</organism>
<evidence type="ECO:0000313" key="1">
    <source>
        <dbReference type="EMBL" id="TQE96100.1"/>
    </source>
</evidence>
<dbReference type="GO" id="GO:0016603">
    <property type="term" value="F:glutaminyl-peptide cyclotransferase activity"/>
    <property type="evidence" value="ECO:0007669"/>
    <property type="project" value="InterPro"/>
</dbReference>
<dbReference type="Pfam" id="PF05096">
    <property type="entry name" value="Glu_cyclase_2"/>
    <property type="match status" value="1"/>
</dbReference>